<sequence>MSYTGGLTGILTGLLFCILPALSAQADESLVGTPINQTVSVVLDEDIGFGKTYRLSLKNNFQDWGAQKVTAQDGHPVRLGNKSLRIETREGECGWDGKTWNDCRNGRHRHELSTAVYGFDEWNREYWYAISVFIPADYSVPRNVGNSMFQFLARGKPNWLIKFDDTEGLFIQREFDFQRARVVASYAAKKKWHDFVIRITHSTGQKGRFTVWRNGRQVYDHTGPTARKTPSKHRPYFKFGIYNTGLGKDGAPVDGKGFRNGKGLPGLVLYYDEIRAAQSCEKLKLDELGYSCSEMMQ</sequence>
<keyword evidence="2" id="KW-0456">Lyase</keyword>
<organism evidence="2 3">
    <name type="scientific">Hoeflea prorocentri</name>
    <dbReference type="NCBI Taxonomy" id="1922333"/>
    <lineage>
        <taxon>Bacteria</taxon>
        <taxon>Pseudomonadati</taxon>
        <taxon>Pseudomonadota</taxon>
        <taxon>Alphaproteobacteria</taxon>
        <taxon>Hyphomicrobiales</taxon>
        <taxon>Rhizobiaceae</taxon>
        <taxon>Hoeflea</taxon>
    </lineage>
</organism>
<dbReference type="EMBL" id="JAPJZI010000001">
    <property type="protein sequence ID" value="MDA5398137.1"/>
    <property type="molecule type" value="Genomic_DNA"/>
</dbReference>
<dbReference type="GO" id="GO:0016829">
    <property type="term" value="F:lyase activity"/>
    <property type="evidence" value="ECO:0007669"/>
    <property type="project" value="UniProtKB-KW"/>
</dbReference>
<dbReference type="Proteomes" id="UP001151234">
    <property type="component" value="Unassembled WGS sequence"/>
</dbReference>
<keyword evidence="1" id="KW-0732">Signal</keyword>
<evidence type="ECO:0000256" key="1">
    <source>
        <dbReference type="SAM" id="SignalP"/>
    </source>
</evidence>
<feature type="chain" id="PRO_5040727857" evidence="1">
    <location>
        <begin position="27"/>
        <end position="297"/>
    </location>
</feature>
<protein>
    <submittedName>
        <fullName evidence="2">Heparin lyase I family protein</fullName>
    </submittedName>
</protein>
<name>A0A9X3ZG33_9HYPH</name>
<accession>A0A9X3ZG33</accession>
<dbReference type="AlphaFoldDB" id="A0A9X3ZG33"/>
<reference evidence="2" key="1">
    <citation type="submission" date="2022-11" db="EMBL/GenBank/DDBJ databases">
        <title>Draft genome sequence of Hoeflea poritis E7-10 and Hoeflea prorocentri PM5-8, separated from scleractinian coral Porites lutea and marine dinoflagellate.</title>
        <authorList>
            <person name="Zhang G."/>
            <person name="Wei Q."/>
            <person name="Cai L."/>
        </authorList>
    </citation>
    <scope>NUCLEOTIDE SEQUENCE</scope>
    <source>
        <strain evidence="2">PM5-8</strain>
    </source>
</reference>
<dbReference type="RefSeq" id="WP_267989576.1">
    <property type="nucleotide sequence ID" value="NZ_JAPJZI010000001.1"/>
</dbReference>
<proteinExistence type="predicted"/>
<comment type="caution">
    <text evidence="2">The sequence shown here is derived from an EMBL/GenBank/DDBJ whole genome shotgun (WGS) entry which is preliminary data.</text>
</comment>
<dbReference type="InterPro" id="IPR025975">
    <property type="entry name" value="Polysacc_lyase"/>
</dbReference>
<evidence type="ECO:0000313" key="2">
    <source>
        <dbReference type="EMBL" id="MDA5398137.1"/>
    </source>
</evidence>
<keyword evidence="3" id="KW-1185">Reference proteome</keyword>
<gene>
    <name evidence="2" type="ORF">OQ273_06075</name>
</gene>
<feature type="signal peptide" evidence="1">
    <location>
        <begin position="1"/>
        <end position="26"/>
    </location>
</feature>
<dbReference type="Pfam" id="PF14099">
    <property type="entry name" value="Polysacc_lyase"/>
    <property type="match status" value="1"/>
</dbReference>
<evidence type="ECO:0000313" key="3">
    <source>
        <dbReference type="Proteomes" id="UP001151234"/>
    </source>
</evidence>
<dbReference type="Gene3D" id="2.60.120.200">
    <property type="match status" value="1"/>
</dbReference>